<feature type="domain" description="Flagellar basal-body/hook protein C-terminal" evidence="6">
    <location>
        <begin position="191"/>
        <end position="234"/>
    </location>
</feature>
<evidence type="ECO:0000313" key="9">
    <source>
        <dbReference type="Proteomes" id="UP000553766"/>
    </source>
</evidence>
<dbReference type="GO" id="GO:0030694">
    <property type="term" value="C:bacterial-type flagellum basal body, rod"/>
    <property type="evidence" value="ECO:0007669"/>
    <property type="project" value="UniProtKB-UniRule"/>
</dbReference>
<dbReference type="EMBL" id="JACIJS010000003">
    <property type="protein sequence ID" value="MBB5515232.1"/>
    <property type="molecule type" value="Genomic_DNA"/>
</dbReference>
<dbReference type="InterPro" id="IPR019776">
    <property type="entry name" value="Flagellar_basal_body_rod_CS"/>
</dbReference>
<proteinExistence type="inferred from homology"/>
<evidence type="ECO:0000256" key="1">
    <source>
        <dbReference type="ARBA" id="ARBA00004117"/>
    </source>
</evidence>
<comment type="subcellular location">
    <subcellularLocation>
        <location evidence="1 4">Bacterial flagellum basal body</location>
    </subcellularLocation>
</comment>
<dbReference type="AlphaFoldDB" id="A0A840WNK0"/>
<dbReference type="InterPro" id="IPR012836">
    <property type="entry name" value="FlgF"/>
</dbReference>
<evidence type="ECO:0000259" key="5">
    <source>
        <dbReference type="Pfam" id="PF00460"/>
    </source>
</evidence>
<keyword evidence="8" id="KW-0282">Flagellum</keyword>
<feature type="domain" description="Flagellar basal body rod protein N-terminal" evidence="5">
    <location>
        <begin position="6"/>
        <end position="35"/>
    </location>
</feature>
<dbReference type="InterPro" id="IPR037925">
    <property type="entry name" value="FlgE/F/G-like"/>
</dbReference>
<dbReference type="InterPro" id="IPR053967">
    <property type="entry name" value="LlgE_F_G-like_D1"/>
</dbReference>
<keyword evidence="9" id="KW-1185">Reference proteome</keyword>
<dbReference type="InterPro" id="IPR020013">
    <property type="entry name" value="Flagellar_FlgE/F/G"/>
</dbReference>
<comment type="subunit">
    <text evidence="4">The basal body constitutes a major portion of the flagellar organelle and consists of five rings (E,L,P,S, and M) mounted on a central rod. The rod consists of about 26 subunits of FlgG in the distal portion, and FlgB, FlgC and FlgF are thought to build up the proximal portion of the rod with about 6 subunits each.</text>
</comment>
<protein>
    <recommendedName>
        <fullName evidence="4">Flagellar basal-body rod protein FlgF</fullName>
    </recommendedName>
</protein>
<dbReference type="Pfam" id="PF06429">
    <property type="entry name" value="Flg_bbr_C"/>
    <property type="match status" value="1"/>
</dbReference>
<reference evidence="8 9" key="1">
    <citation type="submission" date="2020-08" db="EMBL/GenBank/DDBJ databases">
        <title>Genomic Encyclopedia of Type Strains, Phase IV (KMG-IV): sequencing the most valuable type-strain genomes for metagenomic binning, comparative biology and taxonomic classification.</title>
        <authorList>
            <person name="Goeker M."/>
        </authorList>
    </citation>
    <scope>NUCLEOTIDE SEQUENCE [LARGE SCALE GENOMIC DNA]</scope>
    <source>
        <strain evidence="8 9">DSM 103377</strain>
    </source>
</reference>
<dbReference type="PROSITE" id="PS00588">
    <property type="entry name" value="FLAGELLA_BB_ROD"/>
    <property type="match status" value="1"/>
</dbReference>
<evidence type="ECO:0000259" key="7">
    <source>
        <dbReference type="Pfam" id="PF22692"/>
    </source>
</evidence>
<evidence type="ECO:0000256" key="4">
    <source>
        <dbReference type="RuleBase" id="RU362116"/>
    </source>
</evidence>
<evidence type="ECO:0000259" key="6">
    <source>
        <dbReference type="Pfam" id="PF06429"/>
    </source>
</evidence>
<dbReference type="InterPro" id="IPR001444">
    <property type="entry name" value="Flag_bb_rod_N"/>
</dbReference>
<dbReference type="Pfam" id="PF22692">
    <property type="entry name" value="LlgE_F_G_D1"/>
    <property type="match status" value="1"/>
</dbReference>
<accession>A0A840WNK0</accession>
<dbReference type="Proteomes" id="UP000553766">
    <property type="component" value="Unassembled WGS sequence"/>
</dbReference>
<dbReference type="PANTHER" id="PTHR30435:SF19">
    <property type="entry name" value="FLAGELLAR BASAL-BODY ROD PROTEIN FLGG"/>
    <property type="match status" value="1"/>
</dbReference>
<evidence type="ECO:0000313" key="8">
    <source>
        <dbReference type="EMBL" id="MBB5515232.1"/>
    </source>
</evidence>
<dbReference type="NCBIfam" id="TIGR03506">
    <property type="entry name" value="FlgEFG_subfam"/>
    <property type="match status" value="1"/>
</dbReference>
<dbReference type="SUPFAM" id="SSF117143">
    <property type="entry name" value="Flagellar hook protein flgE"/>
    <property type="match status" value="1"/>
</dbReference>
<keyword evidence="8" id="KW-0966">Cell projection</keyword>
<name>A0A840WNK0_9RHOB</name>
<keyword evidence="3 4" id="KW-0975">Bacterial flagellum</keyword>
<sequence>MDLPGYVALSRVTGLDRELSVIANNIANMSTAGFRREDLVSSEAATHLPQEGTTIAMSTLRARYTDEAQGSVERTGRALDLAIDGAGYFQVALDGEQFLTRAGNFSRTLDGGMVLPSGAALLDAGGAPVLIPPDAGEIAIAPDGTLSADGAPLAQIGVWQVADGAALTRRDGVIFTTDVAPEPALGTRLLQGALEGSNVSPVTEMARMIEVQRAYEQGQSFLSSEDERIRAAIRALGEAR</sequence>
<gene>
    <name evidence="8" type="ORF">FHS89_001242</name>
</gene>
<dbReference type="GO" id="GO:0071978">
    <property type="term" value="P:bacterial-type flagellum-dependent swarming motility"/>
    <property type="evidence" value="ECO:0007669"/>
    <property type="project" value="TreeGrafter"/>
</dbReference>
<dbReference type="NCBIfam" id="TIGR02490">
    <property type="entry name" value="flgF"/>
    <property type="match status" value="1"/>
</dbReference>
<evidence type="ECO:0000256" key="3">
    <source>
        <dbReference type="ARBA" id="ARBA00023143"/>
    </source>
</evidence>
<comment type="similarity">
    <text evidence="2 4">Belongs to the flagella basal body rod proteins family.</text>
</comment>
<comment type="caution">
    <text evidence="8">The sequence shown here is derived from an EMBL/GenBank/DDBJ whole genome shotgun (WGS) entry which is preliminary data.</text>
</comment>
<dbReference type="RefSeq" id="WP_184009608.1">
    <property type="nucleotide sequence ID" value="NZ_JACIJS010000003.1"/>
</dbReference>
<evidence type="ECO:0000256" key="2">
    <source>
        <dbReference type="ARBA" id="ARBA00009677"/>
    </source>
</evidence>
<dbReference type="Pfam" id="PF00460">
    <property type="entry name" value="Flg_bb_rod"/>
    <property type="match status" value="1"/>
</dbReference>
<keyword evidence="8" id="KW-0969">Cilium</keyword>
<feature type="domain" description="Flagellar hook protein FlgE/F/G-like D1" evidence="7">
    <location>
        <begin position="82"/>
        <end position="148"/>
    </location>
</feature>
<dbReference type="PANTHER" id="PTHR30435">
    <property type="entry name" value="FLAGELLAR PROTEIN"/>
    <property type="match status" value="1"/>
</dbReference>
<organism evidence="8 9">
    <name type="scientific">Rubricella aquisinus</name>
    <dbReference type="NCBI Taxonomy" id="2028108"/>
    <lineage>
        <taxon>Bacteria</taxon>
        <taxon>Pseudomonadati</taxon>
        <taxon>Pseudomonadota</taxon>
        <taxon>Alphaproteobacteria</taxon>
        <taxon>Rhodobacterales</taxon>
        <taxon>Paracoccaceae</taxon>
        <taxon>Rubricella</taxon>
    </lineage>
</organism>
<dbReference type="InterPro" id="IPR010930">
    <property type="entry name" value="Flg_bb/hook_C_dom"/>
</dbReference>